<dbReference type="SUPFAM" id="SSF46785">
    <property type="entry name" value="Winged helix' DNA-binding domain"/>
    <property type="match status" value="1"/>
</dbReference>
<keyword evidence="3" id="KW-0804">Transcription</keyword>
<dbReference type="CDD" id="cd00090">
    <property type="entry name" value="HTH_ARSR"/>
    <property type="match status" value="1"/>
</dbReference>
<accession>U7UH54</accession>
<organism evidence="5 6">
    <name type="scientific">Megasphaera vaginalis</name>
    <name type="common">ex Srinivasan et al. 2021</name>
    <dbReference type="NCBI Taxonomy" id="1111454"/>
    <lineage>
        <taxon>Bacteria</taxon>
        <taxon>Bacillati</taxon>
        <taxon>Bacillota</taxon>
        <taxon>Negativicutes</taxon>
        <taxon>Veillonellales</taxon>
        <taxon>Veillonellaceae</taxon>
        <taxon>Megasphaera</taxon>
    </lineage>
</organism>
<feature type="domain" description="HTH arsR-type" evidence="4">
    <location>
        <begin position="1"/>
        <end position="92"/>
    </location>
</feature>
<keyword evidence="2" id="KW-0238">DNA-binding</keyword>
<dbReference type="eggNOG" id="COG0640">
    <property type="taxonomic scope" value="Bacteria"/>
</dbReference>
<evidence type="ECO:0000259" key="4">
    <source>
        <dbReference type="PROSITE" id="PS50987"/>
    </source>
</evidence>
<sequence>MNAVDAAVICKTLGDSNRMTIVQLLTDGELCACDLLAYFRITQPTLSHHMKVLIECNLVRSRKEWKNTYYSLNCETVTAFRNYIESLRCDGKNGWRASSCCSPSRAEEFE</sequence>
<dbReference type="PANTHER" id="PTHR33154:SF18">
    <property type="entry name" value="ARSENICAL RESISTANCE OPERON REPRESSOR"/>
    <property type="match status" value="1"/>
</dbReference>
<name>U7UH54_9FIRM</name>
<dbReference type="GO" id="GO:0003700">
    <property type="term" value="F:DNA-binding transcription factor activity"/>
    <property type="evidence" value="ECO:0007669"/>
    <property type="project" value="InterPro"/>
</dbReference>
<proteinExistence type="predicted"/>
<dbReference type="RefSeq" id="WP_023054297.1">
    <property type="nucleotide sequence ID" value="NZ_AWXA01000051.1"/>
</dbReference>
<dbReference type="InterPro" id="IPR036388">
    <property type="entry name" value="WH-like_DNA-bd_sf"/>
</dbReference>
<dbReference type="GO" id="GO:0003677">
    <property type="term" value="F:DNA binding"/>
    <property type="evidence" value="ECO:0007669"/>
    <property type="project" value="UniProtKB-KW"/>
</dbReference>
<dbReference type="InterPro" id="IPR001845">
    <property type="entry name" value="HTH_ArsR_DNA-bd_dom"/>
</dbReference>
<dbReference type="OrthoDB" id="9798835at2"/>
<dbReference type="PRINTS" id="PR00778">
    <property type="entry name" value="HTHARSR"/>
</dbReference>
<gene>
    <name evidence="5" type="ORF">HMPREF1250_1157</name>
</gene>
<dbReference type="NCBIfam" id="NF033788">
    <property type="entry name" value="HTH_metalloreg"/>
    <property type="match status" value="1"/>
</dbReference>
<comment type="caution">
    <text evidence="5">The sequence shown here is derived from an EMBL/GenBank/DDBJ whole genome shotgun (WGS) entry which is preliminary data.</text>
</comment>
<dbReference type="InterPro" id="IPR051081">
    <property type="entry name" value="HTH_MetalResp_TranReg"/>
</dbReference>
<dbReference type="InterPro" id="IPR018334">
    <property type="entry name" value="ArsR_HTH"/>
</dbReference>
<dbReference type="SMART" id="SM00418">
    <property type="entry name" value="HTH_ARSR"/>
    <property type="match status" value="1"/>
</dbReference>
<dbReference type="InterPro" id="IPR036390">
    <property type="entry name" value="WH_DNA-bd_sf"/>
</dbReference>
<keyword evidence="1" id="KW-0805">Transcription regulation</keyword>
<dbReference type="PANTHER" id="PTHR33154">
    <property type="entry name" value="TRANSCRIPTIONAL REGULATOR, ARSR FAMILY"/>
    <property type="match status" value="1"/>
</dbReference>
<keyword evidence="6" id="KW-1185">Reference proteome</keyword>
<dbReference type="EMBL" id="AWXA01000051">
    <property type="protein sequence ID" value="ERT57793.1"/>
    <property type="molecule type" value="Genomic_DNA"/>
</dbReference>
<dbReference type="InterPro" id="IPR011991">
    <property type="entry name" value="ArsR-like_HTH"/>
</dbReference>
<dbReference type="Gene3D" id="1.10.10.10">
    <property type="entry name" value="Winged helix-like DNA-binding domain superfamily/Winged helix DNA-binding domain"/>
    <property type="match status" value="1"/>
</dbReference>
<evidence type="ECO:0000256" key="3">
    <source>
        <dbReference type="ARBA" id="ARBA00023163"/>
    </source>
</evidence>
<dbReference type="AlphaFoldDB" id="U7UH54"/>
<evidence type="ECO:0000256" key="2">
    <source>
        <dbReference type="ARBA" id="ARBA00023125"/>
    </source>
</evidence>
<dbReference type="Proteomes" id="UP000017090">
    <property type="component" value="Unassembled WGS sequence"/>
</dbReference>
<dbReference type="STRING" id="1111454.HMPREF1250_1157"/>
<dbReference type="Pfam" id="PF01022">
    <property type="entry name" value="HTH_5"/>
    <property type="match status" value="1"/>
</dbReference>
<dbReference type="PATRIC" id="fig|1111454.3.peg.1837"/>
<reference evidence="5 6" key="1">
    <citation type="submission" date="2013-09" db="EMBL/GenBank/DDBJ databases">
        <authorList>
            <person name="Durkin A.S."/>
            <person name="Haft D.R."/>
            <person name="McCorrison J."/>
            <person name="Torralba M."/>
            <person name="Gillis M."/>
            <person name="Haft D.H."/>
            <person name="Methe B."/>
            <person name="Sutton G."/>
            <person name="Nelson K.E."/>
        </authorList>
    </citation>
    <scope>NUCLEOTIDE SEQUENCE [LARGE SCALE GENOMIC DNA]</scope>
    <source>
        <strain evidence="5 6">BV3C16-1</strain>
    </source>
</reference>
<protein>
    <submittedName>
        <fullName evidence="5">Putative arsenical resistance operon repressor</fullName>
    </submittedName>
</protein>
<evidence type="ECO:0000256" key="1">
    <source>
        <dbReference type="ARBA" id="ARBA00023015"/>
    </source>
</evidence>
<dbReference type="PROSITE" id="PS50987">
    <property type="entry name" value="HTH_ARSR_2"/>
    <property type="match status" value="1"/>
</dbReference>
<dbReference type="PROSITE" id="PS00846">
    <property type="entry name" value="HTH_ARSR_1"/>
    <property type="match status" value="1"/>
</dbReference>
<evidence type="ECO:0000313" key="5">
    <source>
        <dbReference type="EMBL" id="ERT57793.1"/>
    </source>
</evidence>
<evidence type="ECO:0000313" key="6">
    <source>
        <dbReference type="Proteomes" id="UP000017090"/>
    </source>
</evidence>